<dbReference type="SMART" id="SM00054">
    <property type="entry name" value="EFh"/>
    <property type="match status" value="2"/>
</dbReference>
<evidence type="ECO:0000256" key="8">
    <source>
        <dbReference type="ARBA" id="ARBA00022801"/>
    </source>
</evidence>
<dbReference type="InterPro" id="IPR013567">
    <property type="entry name" value="EF_hand_assoc_2"/>
</dbReference>
<dbReference type="Proteomes" id="UP000001449">
    <property type="component" value="Chromosome 6"/>
</dbReference>
<keyword evidence="13" id="KW-0472">Membrane</keyword>
<evidence type="ECO:0000259" key="14">
    <source>
        <dbReference type="PROSITE" id="PS50222"/>
    </source>
</evidence>
<dbReference type="GO" id="GO:0003924">
    <property type="term" value="F:GTPase activity"/>
    <property type="evidence" value="ECO:0000318"/>
    <property type="project" value="GO_Central"/>
</dbReference>
<dbReference type="SUPFAM" id="SSF47473">
    <property type="entry name" value="EF-hand"/>
    <property type="match status" value="2"/>
</dbReference>
<reference evidence="15 16" key="2">
    <citation type="journal article" date="2008" name="Nature">
        <title>The Phaeodactylum genome reveals the evolutionary history of diatom genomes.</title>
        <authorList>
            <person name="Bowler C."/>
            <person name="Allen A.E."/>
            <person name="Badger J.H."/>
            <person name="Grimwood J."/>
            <person name="Jabbari K."/>
            <person name="Kuo A."/>
            <person name="Maheswari U."/>
            <person name="Martens C."/>
            <person name="Maumus F."/>
            <person name="Otillar R.P."/>
            <person name="Rayko E."/>
            <person name="Salamov A."/>
            <person name="Vandepoele K."/>
            <person name="Beszteri B."/>
            <person name="Gruber A."/>
            <person name="Heijde M."/>
            <person name="Katinka M."/>
            <person name="Mock T."/>
            <person name="Valentin K."/>
            <person name="Verret F."/>
            <person name="Berges J.A."/>
            <person name="Brownlee C."/>
            <person name="Cadoret J.P."/>
            <person name="Chiovitti A."/>
            <person name="Choi C.J."/>
            <person name="Coesel S."/>
            <person name="De Martino A."/>
            <person name="Detter J.C."/>
            <person name="Durkin C."/>
            <person name="Falciatore A."/>
            <person name="Fournet J."/>
            <person name="Haruta M."/>
            <person name="Huysman M.J."/>
            <person name="Jenkins B.D."/>
            <person name="Jiroutova K."/>
            <person name="Jorgensen R.E."/>
            <person name="Joubert Y."/>
            <person name="Kaplan A."/>
            <person name="Kroger N."/>
            <person name="Kroth P.G."/>
            <person name="La Roche J."/>
            <person name="Lindquist E."/>
            <person name="Lommer M."/>
            <person name="Martin-Jezequel V."/>
            <person name="Lopez P.J."/>
            <person name="Lucas S."/>
            <person name="Mangogna M."/>
            <person name="McGinnis K."/>
            <person name="Medlin L.K."/>
            <person name="Montsant A."/>
            <person name="Oudot-Le Secq M.P."/>
            <person name="Napoli C."/>
            <person name="Obornik M."/>
            <person name="Parker M.S."/>
            <person name="Petit J.L."/>
            <person name="Porcel B.M."/>
            <person name="Poulsen N."/>
            <person name="Robison M."/>
            <person name="Rychlewski L."/>
            <person name="Rynearson T.A."/>
            <person name="Schmutz J."/>
            <person name="Shapiro H."/>
            <person name="Siaut M."/>
            <person name="Stanley M."/>
            <person name="Sussman M.R."/>
            <person name="Taylor A.R."/>
            <person name="Vardi A."/>
            <person name="von Dassow P."/>
            <person name="Vyverman W."/>
            <person name="Willis A."/>
            <person name="Wyrwicz L.S."/>
            <person name="Rokhsar D.S."/>
            <person name="Weissenbach J."/>
            <person name="Armbrust E.V."/>
            <person name="Green B.R."/>
            <person name="Van de Peer Y."/>
            <person name="Grigoriev I.V."/>
        </authorList>
    </citation>
    <scope>NUCLEOTIDE SEQUENCE [LARGE SCALE GENOMIC DNA]</scope>
    <source>
        <strain evidence="15 16">CCMP1335</strain>
    </source>
</reference>
<dbReference type="PaxDb" id="35128-Thaps263012"/>
<dbReference type="STRING" id="35128.B8C4I0"/>
<comment type="similarity">
    <text evidence="2">Belongs to the mitochondrial Rho GTPase family.</text>
</comment>
<keyword evidence="6" id="KW-0547">Nucleotide-binding</keyword>
<dbReference type="InterPro" id="IPR021181">
    <property type="entry name" value="Miro"/>
</dbReference>
<dbReference type="InterPro" id="IPR001806">
    <property type="entry name" value="Small_GTPase"/>
</dbReference>
<keyword evidence="5" id="KW-0677">Repeat</keyword>
<gene>
    <name evidence="15" type="ORF">THAPSDRAFT_263012</name>
</gene>
<protein>
    <submittedName>
        <fullName evidence="15">Ras-related protein</fullName>
    </submittedName>
</protein>
<evidence type="ECO:0000256" key="6">
    <source>
        <dbReference type="ARBA" id="ARBA00022741"/>
    </source>
</evidence>
<dbReference type="PRINTS" id="PR00449">
    <property type="entry name" value="RASTRNSFRMNG"/>
</dbReference>
<feature type="domain" description="EF-hand" evidence="14">
    <location>
        <begin position="176"/>
        <end position="211"/>
    </location>
</feature>
<dbReference type="InterPro" id="IPR027417">
    <property type="entry name" value="P-loop_NTPase"/>
</dbReference>
<dbReference type="Pfam" id="PF00071">
    <property type="entry name" value="Ras"/>
    <property type="match status" value="1"/>
</dbReference>
<dbReference type="GO" id="GO:0005525">
    <property type="term" value="F:GTP binding"/>
    <property type="evidence" value="ECO:0000318"/>
    <property type="project" value="GO_Central"/>
</dbReference>
<dbReference type="GeneID" id="7446324"/>
<comment type="subcellular location">
    <subcellularLocation>
        <location evidence="1">Mitochondrion outer membrane</location>
        <topology evidence="1">Single-pass type IV membrane protein</topology>
    </subcellularLocation>
</comment>
<dbReference type="InterPro" id="IPR011992">
    <property type="entry name" value="EF-hand-dom_pair"/>
</dbReference>
<reference evidence="15 16" key="1">
    <citation type="journal article" date="2004" name="Science">
        <title>The genome of the diatom Thalassiosira pseudonana: ecology, evolution, and metabolism.</title>
        <authorList>
            <person name="Armbrust E.V."/>
            <person name="Berges J.A."/>
            <person name="Bowler C."/>
            <person name="Green B.R."/>
            <person name="Martinez D."/>
            <person name="Putnam N.H."/>
            <person name="Zhou S."/>
            <person name="Allen A.E."/>
            <person name="Apt K.E."/>
            <person name="Bechner M."/>
            <person name="Brzezinski M.A."/>
            <person name="Chaal B.K."/>
            <person name="Chiovitti A."/>
            <person name="Davis A.K."/>
            <person name="Demarest M.S."/>
            <person name="Detter J.C."/>
            <person name="Glavina T."/>
            <person name="Goodstein D."/>
            <person name="Hadi M.Z."/>
            <person name="Hellsten U."/>
            <person name="Hildebrand M."/>
            <person name="Jenkins B.D."/>
            <person name="Jurka J."/>
            <person name="Kapitonov V.V."/>
            <person name="Kroger N."/>
            <person name="Lau W.W."/>
            <person name="Lane T.W."/>
            <person name="Larimer F.W."/>
            <person name="Lippmeier J.C."/>
            <person name="Lucas S."/>
            <person name="Medina M."/>
            <person name="Montsant A."/>
            <person name="Obornik M."/>
            <person name="Parker M.S."/>
            <person name="Palenik B."/>
            <person name="Pazour G.J."/>
            <person name="Richardson P.M."/>
            <person name="Rynearson T.A."/>
            <person name="Saito M.A."/>
            <person name="Schwartz D.C."/>
            <person name="Thamatrakoln K."/>
            <person name="Valentin K."/>
            <person name="Vardi A."/>
            <person name="Wilkerson F.P."/>
            <person name="Rokhsar D.S."/>
        </authorList>
    </citation>
    <scope>NUCLEOTIDE SEQUENCE [LARGE SCALE GENOMIC DNA]</scope>
    <source>
        <strain evidence="15 16">CCMP1335</strain>
    </source>
</reference>
<dbReference type="Pfam" id="PF08356">
    <property type="entry name" value="EF_assoc_2"/>
    <property type="match status" value="1"/>
</dbReference>
<keyword evidence="16" id="KW-1185">Reference proteome</keyword>
<dbReference type="PANTHER" id="PTHR46819">
    <property type="entry name" value="EF-HAND CALCIUM-BINDING DOMAIN-CONTAINING PROTEIN 7"/>
    <property type="match status" value="1"/>
</dbReference>
<dbReference type="AlphaFoldDB" id="B8C4I0"/>
<dbReference type="HOGENOM" id="CLU_014255_3_0_1"/>
<feature type="non-terminal residue" evidence="15">
    <location>
        <position position="604"/>
    </location>
</feature>
<dbReference type="KEGG" id="tps:THAPSDRAFT_263012"/>
<dbReference type="PIRSF" id="PIRSF037488">
    <property type="entry name" value="Mt_Rho_GTPase"/>
    <property type="match status" value="1"/>
</dbReference>
<dbReference type="Gene3D" id="1.10.238.10">
    <property type="entry name" value="EF-hand"/>
    <property type="match status" value="2"/>
</dbReference>
<dbReference type="eggNOG" id="KOG1707">
    <property type="taxonomic scope" value="Eukaryota"/>
</dbReference>
<dbReference type="SMART" id="SM00174">
    <property type="entry name" value="RHO"/>
    <property type="match status" value="1"/>
</dbReference>
<dbReference type="FunFam" id="1.10.238.10:FF:000011">
    <property type="entry name" value="Mitochondrial Rho GTPase"/>
    <property type="match status" value="1"/>
</dbReference>
<dbReference type="SUPFAM" id="SSF52540">
    <property type="entry name" value="P-loop containing nucleoside triphosphate hydrolases"/>
    <property type="match status" value="2"/>
</dbReference>
<dbReference type="SMART" id="SM00173">
    <property type="entry name" value="RAS"/>
    <property type="match status" value="1"/>
</dbReference>
<dbReference type="Gene3D" id="3.40.50.300">
    <property type="entry name" value="P-loop containing nucleotide triphosphate hydrolases"/>
    <property type="match status" value="2"/>
</dbReference>
<dbReference type="SMART" id="SM00175">
    <property type="entry name" value="RAB"/>
    <property type="match status" value="1"/>
</dbReference>
<dbReference type="InterPro" id="IPR002048">
    <property type="entry name" value="EF_hand_dom"/>
</dbReference>
<dbReference type="OMA" id="EGFISKW"/>
<name>B8C4I0_THAPS</name>
<accession>B8C4I0</accession>
<dbReference type="PROSITE" id="PS50222">
    <property type="entry name" value="EF_HAND_2"/>
    <property type="match status" value="2"/>
</dbReference>
<dbReference type="EMBL" id="CM000643">
    <property type="protein sequence ID" value="EED91727.1"/>
    <property type="molecule type" value="Genomic_DNA"/>
</dbReference>
<dbReference type="GO" id="GO:0005509">
    <property type="term" value="F:calcium ion binding"/>
    <property type="evidence" value="ECO:0007669"/>
    <property type="project" value="InterPro"/>
</dbReference>
<proteinExistence type="inferred from homology"/>
<evidence type="ECO:0000256" key="4">
    <source>
        <dbReference type="ARBA" id="ARBA00022723"/>
    </source>
</evidence>
<keyword evidence="8" id="KW-0378">Hydrolase</keyword>
<feature type="non-terminal residue" evidence="15">
    <location>
        <position position="1"/>
    </location>
</feature>
<dbReference type="RefSeq" id="XP_002291620.1">
    <property type="nucleotide sequence ID" value="XM_002291584.1"/>
</dbReference>
<keyword evidence="12" id="KW-0342">GTP-binding</keyword>
<dbReference type="InterPro" id="IPR052266">
    <property type="entry name" value="Miro-EF-hand_domain"/>
</dbReference>
<keyword evidence="4" id="KW-0479">Metal-binding</keyword>
<keyword evidence="11" id="KW-0496">Mitochondrion</keyword>
<dbReference type="Pfam" id="PF13405">
    <property type="entry name" value="EF-hand_6"/>
    <property type="match status" value="1"/>
</dbReference>
<dbReference type="PROSITE" id="PS00018">
    <property type="entry name" value="EF_HAND_1"/>
    <property type="match status" value="2"/>
</dbReference>
<sequence length="604" mass="68086">EGVGKSSIVSTFVSRHFSELVPGILTRVRLPPDPYLSNCTSTIIDTQEGDTSLSNALSPLRNVDAIVLVYDLDKMETFNRLESHWLPLIERCYNDELPVIIAGNKMDLLHQSSSHFARSRQNIIALLQRFKFVRQVIKCSARNLLNVDDVFRKAQEAVLYPLTPLYDLNTGKLTASCTRALTRIFRVFDVDKDGLLSDSELNAFQHKIWGVTLFERDFSGWKKVVIRDGKFTVAGFLAIFDVFISQNRMETPWKVLRTFGYDDGLVLTIPEPISGNDFAPFHPKEWSLTESEVRFLESMFRQFDSDGDGYLSPEDMQSVFSVLSAPLPPWSERANRLFQVDVTEHSFTQTSKPLSFLSWMNLWHMMCTISPSVCRRELFTLGFIPELLESEKETTAYTRRLCKVNPNSSPSTDTPTTVVKALILGSKGSGKTMLVRKLHRWQRGNDHTLETSSAHPTTSCSVSKATLPSLNSTTDIHLILTEVSDRDAGKGNQRDRLGLLLSGRVYDMAVLVFDSADASSWAFVRDMETKLLNEDVPRVFVATTSGGKIDSDVQSLPAFEHCRDMDLEPPLVLSLDDISKDSSALKYLLCCARHQHQNGDEFRS</sequence>
<evidence type="ECO:0000313" key="15">
    <source>
        <dbReference type="EMBL" id="EED91727.1"/>
    </source>
</evidence>
<evidence type="ECO:0000256" key="3">
    <source>
        <dbReference type="ARBA" id="ARBA00022692"/>
    </source>
</evidence>
<evidence type="ECO:0000256" key="11">
    <source>
        <dbReference type="ARBA" id="ARBA00023128"/>
    </source>
</evidence>
<evidence type="ECO:0000256" key="9">
    <source>
        <dbReference type="ARBA" id="ARBA00022837"/>
    </source>
</evidence>
<keyword evidence="7" id="KW-1000">Mitochondrion outer membrane</keyword>
<evidence type="ECO:0000256" key="5">
    <source>
        <dbReference type="ARBA" id="ARBA00022737"/>
    </source>
</evidence>
<keyword evidence="9" id="KW-0106">Calcium</keyword>
<dbReference type="InterPro" id="IPR018247">
    <property type="entry name" value="EF_Hand_1_Ca_BS"/>
</dbReference>
<evidence type="ECO:0000256" key="1">
    <source>
        <dbReference type="ARBA" id="ARBA00004200"/>
    </source>
</evidence>
<dbReference type="GO" id="GO:0007005">
    <property type="term" value="P:mitochondrion organization"/>
    <property type="evidence" value="ECO:0000318"/>
    <property type="project" value="GO_Central"/>
</dbReference>
<dbReference type="InParanoid" id="B8C4I0"/>
<evidence type="ECO:0000256" key="7">
    <source>
        <dbReference type="ARBA" id="ARBA00022787"/>
    </source>
</evidence>
<evidence type="ECO:0000256" key="13">
    <source>
        <dbReference type="ARBA" id="ARBA00023136"/>
    </source>
</evidence>
<evidence type="ECO:0000256" key="12">
    <source>
        <dbReference type="ARBA" id="ARBA00023134"/>
    </source>
</evidence>
<dbReference type="PANTHER" id="PTHR46819:SF1">
    <property type="entry name" value="EF-HAND CALCIUM-BINDING DOMAIN-CONTAINING PROTEIN 7"/>
    <property type="match status" value="1"/>
</dbReference>
<dbReference type="GO" id="GO:0005741">
    <property type="term" value="C:mitochondrial outer membrane"/>
    <property type="evidence" value="ECO:0000318"/>
    <property type="project" value="GO_Central"/>
</dbReference>
<evidence type="ECO:0000256" key="10">
    <source>
        <dbReference type="ARBA" id="ARBA00022989"/>
    </source>
</evidence>
<dbReference type="PROSITE" id="PS51419">
    <property type="entry name" value="RAB"/>
    <property type="match status" value="1"/>
</dbReference>
<organism evidence="15 16">
    <name type="scientific">Thalassiosira pseudonana</name>
    <name type="common">Marine diatom</name>
    <name type="synonym">Cyclotella nana</name>
    <dbReference type="NCBI Taxonomy" id="35128"/>
    <lineage>
        <taxon>Eukaryota</taxon>
        <taxon>Sar</taxon>
        <taxon>Stramenopiles</taxon>
        <taxon>Ochrophyta</taxon>
        <taxon>Bacillariophyta</taxon>
        <taxon>Coscinodiscophyceae</taxon>
        <taxon>Thalassiosirophycidae</taxon>
        <taxon>Thalassiosirales</taxon>
        <taxon>Thalassiosiraceae</taxon>
        <taxon>Thalassiosira</taxon>
    </lineage>
</organism>
<feature type="domain" description="EF-hand" evidence="14">
    <location>
        <begin position="291"/>
        <end position="326"/>
    </location>
</feature>
<evidence type="ECO:0000256" key="2">
    <source>
        <dbReference type="ARBA" id="ARBA00007981"/>
    </source>
</evidence>
<keyword evidence="3" id="KW-0812">Transmembrane</keyword>
<keyword evidence="10" id="KW-1133">Transmembrane helix</keyword>
<dbReference type="Pfam" id="PF13202">
    <property type="entry name" value="EF-hand_5"/>
    <property type="match status" value="1"/>
</dbReference>
<evidence type="ECO:0000313" key="16">
    <source>
        <dbReference type="Proteomes" id="UP000001449"/>
    </source>
</evidence>